<keyword evidence="2" id="KW-1185">Reference proteome</keyword>
<dbReference type="EMBL" id="AWQQ01000091">
    <property type="protein sequence ID" value="PHJ37493.1"/>
    <property type="molecule type" value="Genomic_DNA"/>
</dbReference>
<accession>A0A2C6MDS4</accession>
<organism evidence="1 2">
    <name type="scientific">Desulforamulus profundi</name>
    <dbReference type="NCBI Taxonomy" id="1383067"/>
    <lineage>
        <taxon>Bacteria</taxon>
        <taxon>Bacillati</taxon>
        <taxon>Bacillota</taxon>
        <taxon>Clostridia</taxon>
        <taxon>Eubacteriales</taxon>
        <taxon>Peptococcaceae</taxon>
        <taxon>Desulforamulus</taxon>
    </lineage>
</organism>
<sequence length="38" mass="4368">MSSSGSDEDQHDLPQLGQVYLYKMTAWFLAEVDKHILN</sequence>
<dbReference type="AlphaFoldDB" id="A0A2C6MDS4"/>
<reference evidence="1 2" key="1">
    <citation type="submission" date="2013-09" db="EMBL/GenBank/DDBJ databases">
        <title>Biodegradation of hydrocarbons in the deep terrestrial subsurface : characterization of a microbial consortium composed of two Desulfotomaculum species originating from a deep geological formation.</title>
        <authorList>
            <person name="Aullo T."/>
            <person name="Berlendis S."/>
            <person name="Lascourreges J.-F."/>
            <person name="Dessort D."/>
            <person name="Saint-Laurent S."/>
            <person name="Schraauwers B."/>
            <person name="Mas J."/>
            <person name="Magot M."/>
            <person name="Ranchou-Peyruse A."/>
        </authorList>
    </citation>
    <scope>NUCLEOTIDE SEQUENCE [LARGE SCALE GENOMIC DNA]</scope>
    <source>
        <strain evidence="1 2">Bs107</strain>
    </source>
</reference>
<gene>
    <name evidence="1" type="ORF">P378_16220</name>
</gene>
<dbReference type="Proteomes" id="UP000222564">
    <property type="component" value="Unassembled WGS sequence"/>
</dbReference>
<protein>
    <submittedName>
        <fullName evidence="1">Uncharacterized protein</fullName>
    </submittedName>
</protein>
<evidence type="ECO:0000313" key="1">
    <source>
        <dbReference type="EMBL" id="PHJ37493.1"/>
    </source>
</evidence>
<evidence type="ECO:0000313" key="2">
    <source>
        <dbReference type="Proteomes" id="UP000222564"/>
    </source>
</evidence>
<comment type="caution">
    <text evidence="1">The sequence shown here is derived from an EMBL/GenBank/DDBJ whole genome shotgun (WGS) entry which is preliminary data.</text>
</comment>
<name>A0A2C6MDS4_9FIRM</name>
<proteinExistence type="predicted"/>